<dbReference type="InterPro" id="IPR051401">
    <property type="entry name" value="GtrA_CellWall_Glycosyl"/>
</dbReference>
<evidence type="ECO:0000256" key="4">
    <source>
        <dbReference type="ARBA" id="ARBA00022989"/>
    </source>
</evidence>
<reference evidence="8 9" key="1">
    <citation type="journal article" date="2018" name="Aquat. Microb. Ecol.">
        <title>Gammaproteobacterial methanotrophs dominate.</title>
        <authorList>
            <person name="Rissanen A.J."/>
            <person name="Saarenheimo J."/>
            <person name="Tiirola M."/>
            <person name="Peura S."/>
            <person name="Aalto S.L."/>
            <person name="Karvinen A."/>
            <person name="Nykanen H."/>
        </authorList>
    </citation>
    <scope>NUCLEOTIDE SEQUENCE [LARGE SCALE GENOMIC DNA]</scope>
    <source>
        <strain evidence="8">AMbin10</strain>
    </source>
</reference>
<dbReference type="PANTHER" id="PTHR38459:SF1">
    <property type="entry name" value="PROPHAGE BACTOPRENOL-LINKED GLUCOSE TRANSLOCASE HOMOLOG"/>
    <property type="match status" value="1"/>
</dbReference>
<evidence type="ECO:0000313" key="9">
    <source>
        <dbReference type="Proteomes" id="UP000249396"/>
    </source>
</evidence>
<feature type="transmembrane region" description="Helical" evidence="6">
    <location>
        <begin position="67"/>
        <end position="94"/>
    </location>
</feature>
<dbReference type="InterPro" id="IPR007267">
    <property type="entry name" value="GtrA_DPMS_TM"/>
</dbReference>
<evidence type="ECO:0000313" key="8">
    <source>
        <dbReference type="EMBL" id="PZN82287.1"/>
    </source>
</evidence>
<feature type="transmembrane region" description="Helical" evidence="6">
    <location>
        <begin position="106"/>
        <end position="125"/>
    </location>
</feature>
<protein>
    <recommendedName>
        <fullName evidence="7">GtrA/DPMS transmembrane domain-containing protein</fullName>
    </recommendedName>
</protein>
<feature type="transmembrane region" description="Helical" evidence="6">
    <location>
        <begin position="36"/>
        <end position="55"/>
    </location>
</feature>
<dbReference type="Proteomes" id="UP000249396">
    <property type="component" value="Unassembled WGS sequence"/>
</dbReference>
<organism evidence="8 9">
    <name type="scientific">Candidatus Methylumidiphilus alinenensis</name>
    <dbReference type="NCBI Taxonomy" id="2202197"/>
    <lineage>
        <taxon>Bacteria</taxon>
        <taxon>Pseudomonadati</taxon>
        <taxon>Pseudomonadota</taxon>
        <taxon>Gammaproteobacteria</taxon>
        <taxon>Methylococcales</taxon>
        <taxon>Candidatus Methylumidiphilus</taxon>
    </lineage>
</organism>
<evidence type="ECO:0000256" key="2">
    <source>
        <dbReference type="ARBA" id="ARBA00009399"/>
    </source>
</evidence>
<feature type="domain" description="GtrA/DPMS transmembrane" evidence="7">
    <location>
        <begin position="10"/>
        <end position="123"/>
    </location>
</feature>
<dbReference type="GO" id="GO:0000271">
    <property type="term" value="P:polysaccharide biosynthetic process"/>
    <property type="evidence" value="ECO:0007669"/>
    <property type="project" value="InterPro"/>
</dbReference>
<name>A0A2W4TI74_9GAMM</name>
<evidence type="ECO:0000256" key="3">
    <source>
        <dbReference type="ARBA" id="ARBA00022692"/>
    </source>
</evidence>
<accession>A0A2W4TI74</accession>
<comment type="caution">
    <text evidence="8">The sequence shown here is derived from an EMBL/GenBank/DDBJ whole genome shotgun (WGS) entry which is preliminary data.</text>
</comment>
<dbReference type="AlphaFoldDB" id="A0A2W4TI74"/>
<evidence type="ECO:0000256" key="6">
    <source>
        <dbReference type="SAM" id="Phobius"/>
    </source>
</evidence>
<evidence type="ECO:0000256" key="5">
    <source>
        <dbReference type="ARBA" id="ARBA00023136"/>
    </source>
</evidence>
<keyword evidence="3 6" id="KW-0812">Transmembrane</keyword>
<comment type="subcellular location">
    <subcellularLocation>
        <location evidence="1">Membrane</location>
        <topology evidence="1">Multi-pass membrane protein</topology>
    </subcellularLocation>
</comment>
<dbReference type="PANTHER" id="PTHR38459">
    <property type="entry name" value="PROPHAGE BACTOPRENOL-LINKED GLUCOSE TRANSLOCASE HOMOLOG"/>
    <property type="match status" value="1"/>
</dbReference>
<evidence type="ECO:0000259" key="7">
    <source>
        <dbReference type="Pfam" id="PF04138"/>
    </source>
</evidence>
<sequence length="130" mass="14777">MNKGMIRFLKYSSVGVSTFLFDLFLLYFFIDFLKIYYVYATATAFGIAVSINYVLSRRFVFHGTLRSAHAGYGIFILIALVGLGAVTGLMVFFVEVLHMNYFPSRIIIAGMVGMWNYLMNLYVNFKVAGK</sequence>
<dbReference type="Pfam" id="PF04138">
    <property type="entry name" value="GtrA_DPMS_TM"/>
    <property type="match status" value="1"/>
</dbReference>
<evidence type="ECO:0000256" key="1">
    <source>
        <dbReference type="ARBA" id="ARBA00004141"/>
    </source>
</evidence>
<proteinExistence type="inferred from homology"/>
<dbReference type="GO" id="GO:0005886">
    <property type="term" value="C:plasma membrane"/>
    <property type="evidence" value="ECO:0007669"/>
    <property type="project" value="TreeGrafter"/>
</dbReference>
<feature type="transmembrane region" description="Helical" evidence="6">
    <location>
        <begin position="12"/>
        <end position="30"/>
    </location>
</feature>
<keyword evidence="5 6" id="KW-0472">Membrane</keyword>
<keyword evidence="4 6" id="KW-1133">Transmembrane helix</keyword>
<comment type="similarity">
    <text evidence="2">Belongs to the GtrA family.</text>
</comment>
<dbReference type="EMBL" id="QJPH01000228">
    <property type="protein sequence ID" value="PZN82287.1"/>
    <property type="molecule type" value="Genomic_DNA"/>
</dbReference>
<gene>
    <name evidence="8" type="ORF">DM484_06785</name>
</gene>